<reference evidence="2 3" key="1">
    <citation type="journal article" date="2020" name="Nature">
        <title>Six reference-quality genomes reveal evolution of bat adaptations.</title>
        <authorList>
            <person name="Jebb D."/>
            <person name="Huang Z."/>
            <person name="Pippel M."/>
            <person name="Hughes G.M."/>
            <person name="Lavrichenko K."/>
            <person name="Devanna P."/>
            <person name="Winkler S."/>
            <person name="Jermiin L.S."/>
            <person name="Skirmuntt E.C."/>
            <person name="Katzourakis A."/>
            <person name="Burkitt-Gray L."/>
            <person name="Ray D.A."/>
            <person name="Sullivan K.A.M."/>
            <person name="Roscito J.G."/>
            <person name="Kirilenko B.M."/>
            <person name="Davalos L.M."/>
            <person name="Corthals A.P."/>
            <person name="Power M.L."/>
            <person name="Jones G."/>
            <person name="Ransome R.D."/>
            <person name="Dechmann D.K.N."/>
            <person name="Locatelli A.G."/>
            <person name="Puechmaille S.J."/>
            <person name="Fedrigo O."/>
            <person name="Jarvis E.D."/>
            <person name="Hiller M."/>
            <person name="Vernes S.C."/>
            <person name="Myers E.W."/>
            <person name="Teeling E.C."/>
        </authorList>
    </citation>
    <scope>NUCLEOTIDE SEQUENCE [LARGE SCALE GENOMIC DNA]</scope>
    <source>
        <strain evidence="2">MRouAeg1</strain>
        <tissue evidence="2">Muscle</tissue>
    </source>
</reference>
<dbReference type="EMBL" id="JACASE010000012">
    <property type="protein sequence ID" value="KAF6422766.1"/>
    <property type="molecule type" value="Genomic_DNA"/>
</dbReference>
<feature type="compositionally biased region" description="Low complexity" evidence="1">
    <location>
        <begin position="10"/>
        <end position="26"/>
    </location>
</feature>
<organism evidence="2 3">
    <name type="scientific">Rousettus aegyptiacus</name>
    <name type="common">Egyptian fruit bat</name>
    <name type="synonym">Pteropus aegyptiacus</name>
    <dbReference type="NCBI Taxonomy" id="9407"/>
    <lineage>
        <taxon>Eukaryota</taxon>
        <taxon>Metazoa</taxon>
        <taxon>Chordata</taxon>
        <taxon>Craniata</taxon>
        <taxon>Vertebrata</taxon>
        <taxon>Euteleostomi</taxon>
        <taxon>Mammalia</taxon>
        <taxon>Eutheria</taxon>
        <taxon>Laurasiatheria</taxon>
        <taxon>Chiroptera</taxon>
        <taxon>Yinpterochiroptera</taxon>
        <taxon>Pteropodoidea</taxon>
        <taxon>Pteropodidae</taxon>
        <taxon>Rousettinae</taxon>
        <taxon>Rousettus</taxon>
    </lineage>
</organism>
<keyword evidence="3" id="KW-1185">Reference proteome</keyword>
<comment type="caution">
    <text evidence="2">The sequence shown here is derived from an EMBL/GenBank/DDBJ whole genome shotgun (WGS) entry which is preliminary data.</text>
</comment>
<evidence type="ECO:0000256" key="1">
    <source>
        <dbReference type="SAM" id="MobiDB-lite"/>
    </source>
</evidence>
<evidence type="ECO:0000313" key="3">
    <source>
        <dbReference type="Proteomes" id="UP000593571"/>
    </source>
</evidence>
<dbReference type="AlphaFoldDB" id="A0A7J8DIB3"/>
<dbReference type="Proteomes" id="UP000593571">
    <property type="component" value="Unassembled WGS sequence"/>
</dbReference>
<evidence type="ECO:0000313" key="2">
    <source>
        <dbReference type="EMBL" id="KAF6422766.1"/>
    </source>
</evidence>
<sequence>MSRCDPQNRGLEPGGESPDPGSGSIGVRTRGRGIEDQSYILRREYSHLLEKPDVDVAPAQSWYWLERRPTARRLRTGQIPGSTLGPSGTGGPNFATGTEPRGLKHGVELGKRAFNIYIFLIWQSYLHLVLSIK</sequence>
<name>A0A7J8DIB3_ROUAE</name>
<protein>
    <submittedName>
        <fullName evidence="2">Uncharacterized protein</fullName>
    </submittedName>
</protein>
<proteinExistence type="predicted"/>
<feature type="region of interest" description="Disordered" evidence="1">
    <location>
        <begin position="1"/>
        <end position="31"/>
    </location>
</feature>
<gene>
    <name evidence="2" type="ORF">HJG63_008574</name>
</gene>
<feature type="region of interest" description="Disordered" evidence="1">
    <location>
        <begin position="75"/>
        <end position="99"/>
    </location>
</feature>
<accession>A0A7J8DIB3</accession>